<dbReference type="GO" id="GO:0000166">
    <property type="term" value="F:nucleotide binding"/>
    <property type="evidence" value="ECO:0007669"/>
    <property type="project" value="UniProtKB-KW"/>
</dbReference>
<dbReference type="GO" id="GO:0032543">
    <property type="term" value="P:mitochondrial translation"/>
    <property type="evidence" value="ECO:0007669"/>
    <property type="project" value="TreeGrafter"/>
</dbReference>
<dbReference type="VEuPathDB" id="VectorBase:AEPI008993"/>
<sequence>EAFETLQDSIEFASRILPIDTEGVEPLYSVLEREKLALRPDTVTDGDRQAEVLQNAAVTEEEYFVAPPGNIPLEQGERMARTSKTWIELLDTCRRSKFLDFRLDGASVRDLTLAPVGQLLRNNLRTEWNQQGNSNSPSNAAPIFAGRSDHTFAENLLTVQRANGNKMPKLPFGVTVEETQTCKLVKLGANYTLELPEALVLRTTYLLPPQTGNPFLYRLQRQRKIWWMRLSVDPGRYFISDMRRDEAGPNPLTASVSICARFLDRTEDVAEVELERLELAEGGEKVGKQRATVVHVEHSLDRAVLAILMDALECTASEHCVKIHRKIAPFKCAIIGLFEKNGDTNVWNDLIDLSKHLTYVLRAANLSVLDSCSSDWQQQPPQAQLNQPHHRHLPELDQIGVPYALILRAETLRTGLLQLRSRDTTLSETIHLSDLPQYLERIINA</sequence>
<dbReference type="PANTHER" id="PTHR15004:SF0">
    <property type="entry name" value="GLUTAMYL-TRNA(GLN) AMIDOTRANSFERASE SUBUNIT C, MITOCHONDRIAL"/>
    <property type="match status" value="1"/>
</dbReference>
<dbReference type="SUPFAM" id="SSF141000">
    <property type="entry name" value="Glu-tRNAGln amidotransferase C subunit"/>
    <property type="match status" value="1"/>
</dbReference>
<dbReference type="GO" id="GO:0070681">
    <property type="term" value="P:glutaminyl-tRNAGln biosynthesis via transamidation"/>
    <property type="evidence" value="ECO:0007669"/>
    <property type="project" value="TreeGrafter"/>
</dbReference>
<dbReference type="Gene3D" id="3.30.930.10">
    <property type="entry name" value="Bira Bifunctional Protein, Domain 2"/>
    <property type="match status" value="1"/>
</dbReference>
<accession>A0A182PPW3</accession>
<dbReference type="InterPro" id="IPR036113">
    <property type="entry name" value="Asp/Glu-ADT_sf_sub_c"/>
</dbReference>
<keyword evidence="5" id="KW-1185">Reference proteome</keyword>
<dbReference type="STRING" id="199890.A0A182PPW3"/>
<dbReference type="GO" id="GO:0005739">
    <property type="term" value="C:mitochondrion"/>
    <property type="evidence" value="ECO:0007669"/>
    <property type="project" value="TreeGrafter"/>
</dbReference>
<protein>
    <recommendedName>
        <fullName evidence="3">Anticodon-binding domain-containing protein</fullName>
    </recommendedName>
</protein>
<feature type="domain" description="Anticodon-binding" evidence="3">
    <location>
        <begin position="394"/>
        <end position="440"/>
    </location>
</feature>
<dbReference type="GO" id="GO:0030956">
    <property type="term" value="C:glutamyl-tRNA(Gln) amidotransferase complex"/>
    <property type="evidence" value="ECO:0007669"/>
    <property type="project" value="TreeGrafter"/>
</dbReference>
<evidence type="ECO:0000256" key="1">
    <source>
        <dbReference type="ARBA" id="ARBA00022741"/>
    </source>
</evidence>
<dbReference type="EnsemblMetazoa" id="AEPI008993-RA">
    <property type="protein sequence ID" value="AEPI008993-PA"/>
    <property type="gene ID" value="AEPI008993"/>
</dbReference>
<dbReference type="GO" id="GO:0006450">
    <property type="term" value="P:regulation of translational fidelity"/>
    <property type="evidence" value="ECO:0007669"/>
    <property type="project" value="InterPro"/>
</dbReference>
<dbReference type="Pfam" id="PF03129">
    <property type="entry name" value="HGTP_anticodon"/>
    <property type="match status" value="1"/>
</dbReference>
<dbReference type="PANTHER" id="PTHR15004">
    <property type="entry name" value="GLUTAMYL-TRNA(GLN) AMIDOTRANSFERASE SUBUNIT C, MITOCHONDRIAL"/>
    <property type="match status" value="1"/>
</dbReference>
<proteinExistence type="predicted"/>
<dbReference type="Pfam" id="PF02686">
    <property type="entry name" value="GatC"/>
    <property type="match status" value="1"/>
</dbReference>
<dbReference type="InterPro" id="IPR004154">
    <property type="entry name" value="Anticodon-bd"/>
</dbReference>
<keyword evidence="1" id="KW-0547">Nucleotide-binding</keyword>
<dbReference type="InterPro" id="IPR003837">
    <property type="entry name" value="GatC"/>
</dbReference>
<evidence type="ECO:0000256" key="2">
    <source>
        <dbReference type="ARBA" id="ARBA00023128"/>
    </source>
</evidence>
<dbReference type="SUPFAM" id="SSF52954">
    <property type="entry name" value="Class II aaRS ABD-related"/>
    <property type="match status" value="1"/>
</dbReference>
<name>A0A182PPW3_9DIPT</name>
<dbReference type="Gene3D" id="3.40.50.800">
    <property type="entry name" value="Anticodon-binding domain"/>
    <property type="match status" value="1"/>
</dbReference>
<organism evidence="4 5">
    <name type="scientific">Anopheles epiroticus</name>
    <dbReference type="NCBI Taxonomy" id="199890"/>
    <lineage>
        <taxon>Eukaryota</taxon>
        <taxon>Metazoa</taxon>
        <taxon>Ecdysozoa</taxon>
        <taxon>Arthropoda</taxon>
        <taxon>Hexapoda</taxon>
        <taxon>Insecta</taxon>
        <taxon>Pterygota</taxon>
        <taxon>Neoptera</taxon>
        <taxon>Endopterygota</taxon>
        <taxon>Diptera</taxon>
        <taxon>Nematocera</taxon>
        <taxon>Culicoidea</taxon>
        <taxon>Culicidae</taxon>
        <taxon>Anophelinae</taxon>
        <taxon>Anopheles</taxon>
    </lineage>
</organism>
<dbReference type="InterPro" id="IPR036621">
    <property type="entry name" value="Anticodon-bd_dom_sf"/>
</dbReference>
<evidence type="ECO:0000259" key="3">
    <source>
        <dbReference type="Pfam" id="PF03129"/>
    </source>
</evidence>
<evidence type="ECO:0000313" key="4">
    <source>
        <dbReference type="EnsemblMetazoa" id="AEPI008993-PA"/>
    </source>
</evidence>
<dbReference type="AlphaFoldDB" id="A0A182PPW3"/>
<evidence type="ECO:0000313" key="5">
    <source>
        <dbReference type="Proteomes" id="UP000075885"/>
    </source>
</evidence>
<reference evidence="4" key="2">
    <citation type="submission" date="2020-05" db="UniProtKB">
        <authorList>
            <consortium name="EnsemblMetazoa"/>
        </authorList>
    </citation>
    <scope>IDENTIFICATION</scope>
    <source>
        <strain evidence="4">Epiroticus2</strain>
    </source>
</reference>
<dbReference type="Proteomes" id="UP000075885">
    <property type="component" value="Unassembled WGS sequence"/>
</dbReference>
<reference evidence="5" key="1">
    <citation type="submission" date="2013-03" db="EMBL/GenBank/DDBJ databases">
        <title>The Genome Sequence of Anopheles epiroticus epiroticus2.</title>
        <authorList>
            <consortium name="The Broad Institute Genomics Platform"/>
            <person name="Neafsey D.E."/>
            <person name="Howell P."/>
            <person name="Walker B."/>
            <person name="Young S.K."/>
            <person name="Zeng Q."/>
            <person name="Gargeya S."/>
            <person name="Fitzgerald M."/>
            <person name="Haas B."/>
            <person name="Abouelleil A."/>
            <person name="Allen A.W."/>
            <person name="Alvarado L."/>
            <person name="Arachchi H.M."/>
            <person name="Berlin A.M."/>
            <person name="Chapman S.B."/>
            <person name="Gainer-Dewar J."/>
            <person name="Goldberg J."/>
            <person name="Griggs A."/>
            <person name="Gujja S."/>
            <person name="Hansen M."/>
            <person name="Howarth C."/>
            <person name="Imamovic A."/>
            <person name="Ireland A."/>
            <person name="Larimer J."/>
            <person name="McCowan C."/>
            <person name="Murphy C."/>
            <person name="Pearson M."/>
            <person name="Poon T.W."/>
            <person name="Priest M."/>
            <person name="Roberts A."/>
            <person name="Saif S."/>
            <person name="Shea T."/>
            <person name="Sisk P."/>
            <person name="Sykes S."/>
            <person name="Wortman J."/>
            <person name="Nusbaum C."/>
            <person name="Birren B."/>
        </authorList>
    </citation>
    <scope>NUCLEOTIDE SEQUENCE [LARGE SCALE GENOMIC DNA]</scope>
    <source>
        <strain evidence="5">Epiroticus2</strain>
    </source>
</reference>
<keyword evidence="2" id="KW-0496">Mitochondrion</keyword>
<dbReference type="InterPro" id="IPR045864">
    <property type="entry name" value="aa-tRNA-synth_II/BPL/LPL"/>
</dbReference>